<name>A0A2R5G6L4_9STRA</name>
<proteinExistence type="predicted"/>
<dbReference type="InParanoid" id="A0A2R5G6L4"/>
<evidence type="ECO:0000313" key="2">
    <source>
        <dbReference type="EMBL" id="GBG26686.1"/>
    </source>
</evidence>
<organism evidence="2 3">
    <name type="scientific">Hondaea fermentalgiana</name>
    <dbReference type="NCBI Taxonomy" id="2315210"/>
    <lineage>
        <taxon>Eukaryota</taxon>
        <taxon>Sar</taxon>
        <taxon>Stramenopiles</taxon>
        <taxon>Bigyra</taxon>
        <taxon>Labyrinthulomycetes</taxon>
        <taxon>Thraustochytrida</taxon>
        <taxon>Thraustochytriidae</taxon>
        <taxon>Hondaea</taxon>
    </lineage>
</organism>
<reference evidence="2 3" key="1">
    <citation type="submission" date="2017-12" db="EMBL/GenBank/DDBJ databases">
        <title>Sequencing, de novo assembly and annotation of complete genome of a new Thraustochytrid species, strain FCC1311.</title>
        <authorList>
            <person name="Sedici K."/>
            <person name="Godart F."/>
            <person name="Aiese Cigliano R."/>
            <person name="Sanseverino W."/>
            <person name="Barakat M."/>
            <person name="Ortet P."/>
            <person name="Marechal E."/>
            <person name="Cagnac O."/>
            <person name="Amato A."/>
        </authorList>
    </citation>
    <scope>NUCLEOTIDE SEQUENCE [LARGE SCALE GENOMIC DNA]</scope>
</reference>
<dbReference type="Proteomes" id="UP000241890">
    <property type="component" value="Unassembled WGS sequence"/>
</dbReference>
<comment type="caution">
    <text evidence="2">The sequence shown here is derived from an EMBL/GenBank/DDBJ whole genome shotgun (WGS) entry which is preliminary data.</text>
</comment>
<keyword evidence="1" id="KW-1133">Transmembrane helix</keyword>
<protein>
    <recommendedName>
        <fullName evidence="4">Glycosyltransferase family 92 protein</fullName>
    </recommendedName>
</protein>
<keyword evidence="1" id="KW-0472">Membrane</keyword>
<evidence type="ECO:0008006" key="4">
    <source>
        <dbReference type="Google" id="ProtNLM"/>
    </source>
</evidence>
<keyword evidence="1" id="KW-0812">Transmembrane</keyword>
<dbReference type="AlphaFoldDB" id="A0A2R5G6L4"/>
<gene>
    <name evidence="2" type="ORF">FCC1311_029072</name>
</gene>
<keyword evidence="3" id="KW-1185">Reference proteome</keyword>
<evidence type="ECO:0000256" key="1">
    <source>
        <dbReference type="SAM" id="Phobius"/>
    </source>
</evidence>
<dbReference type="EMBL" id="BEYU01000022">
    <property type="protein sequence ID" value="GBG26686.1"/>
    <property type="molecule type" value="Genomic_DNA"/>
</dbReference>
<sequence>MPRRLGEPTIPSTAARTRQAQLVLAAIALASVLVYIAGKFAREALVDVDVADALYRPVVVEYGLEEDKGEEKSQASCTWKAKASILSEDGFITSGWTPERKNYLMELAWFNATTFYLLAYNRETIVINAKTGRFLDKKKEDLTIDALKDSIRDMEDIADHLDTLFEPRDHGCAPPRCERVPTITVQMGDKDLTPYLCHVDAKDVREQPARMDLWRYSQRRAHPPRPMANGPRLSMVASVSSFTPHMIELVEHAYKIEVSHYYLGICASDELVAQYREHLKVYIDAGFLSILDIGLAAEKYDANVTSRFISIVACRTPSYQMALYDAKFHGDDFLYVADVDEILMPQTADIRLPLLLRDAVERLPMTLDETCYVVLHPDRAAWQDDTRAADNSGAFSLGERFPYRCDCAPLPPLEGRRVSSIYDGCGGLTYVKAIANVKTIHYCNIHAHSACTAHDMSLYNSRPRDDPRARYWVDPDLLRLMHFTNMWVFRYKGKCNAPKEMGEPHLVDSEITLARFQNAPALT</sequence>
<feature type="transmembrane region" description="Helical" evidence="1">
    <location>
        <begin position="20"/>
        <end position="38"/>
    </location>
</feature>
<accession>A0A2R5G6L4</accession>
<evidence type="ECO:0000313" key="3">
    <source>
        <dbReference type="Proteomes" id="UP000241890"/>
    </source>
</evidence>